<name>A0A8H3MCE3_9GLOM</name>
<dbReference type="Proteomes" id="UP000615446">
    <property type="component" value="Unassembled WGS sequence"/>
</dbReference>
<evidence type="ECO:0000313" key="2">
    <source>
        <dbReference type="Proteomes" id="UP000615446"/>
    </source>
</evidence>
<dbReference type="AlphaFoldDB" id="A0A8H3MCE3"/>
<evidence type="ECO:0000313" key="1">
    <source>
        <dbReference type="EMBL" id="GET03360.1"/>
    </source>
</evidence>
<organism evidence="1 2">
    <name type="scientific">Rhizophagus clarus</name>
    <dbReference type="NCBI Taxonomy" id="94130"/>
    <lineage>
        <taxon>Eukaryota</taxon>
        <taxon>Fungi</taxon>
        <taxon>Fungi incertae sedis</taxon>
        <taxon>Mucoromycota</taxon>
        <taxon>Glomeromycotina</taxon>
        <taxon>Glomeromycetes</taxon>
        <taxon>Glomerales</taxon>
        <taxon>Glomeraceae</taxon>
        <taxon>Rhizophagus</taxon>
    </lineage>
</organism>
<reference evidence="1" key="1">
    <citation type="submission" date="2019-10" db="EMBL/GenBank/DDBJ databases">
        <title>Conservation and host-specific expression of non-tandemly repeated heterogenous ribosome RNA gene in arbuscular mycorrhizal fungi.</title>
        <authorList>
            <person name="Maeda T."/>
            <person name="Kobayashi Y."/>
            <person name="Nakagawa T."/>
            <person name="Ezawa T."/>
            <person name="Yamaguchi K."/>
            <person name="Bino T."/>
            <person name="Nishimoto Y."/>
            <person name="Shigenobu S."/>
            <person name="Kawaguchi M."/>
        </authorList>
    </citation>
    <scope>NUCLEOTIDE SEQUENCE</scope>
    <source>
        <strain evidence="1">HR1</strain>
    </source>
</reference>
<sequence length="68" mass="7997">MQIAREGAAERTREPDVFEKRIPDAEHQIEKKIMFSPQGTKRDQDMEEEVDDEYNADQMIIDIKIFLG</sequence>
<comment type="caution">
    <text evidence="1">The sequence shown here is derived from an EMBL/GenBank/DDBJ whole genome shotgun (WGS) entry which is preliminary data.</text>
</comment>
<proteinExistence type="predicted"/>
<dbReference type="EMBL" id="BLAL01000321">
    <property type="protein sequence ID" value="GET03360.1"/>
    <property type="molecule type" value="Genomic_DNA"/>
</dbReference>
<gene>
    <name evidence="1" type="ORF">RCL2_002970300</name>
</gene>
<protein>
    <submittedName>
        <fullName evidence="1">Uncharacterized protein</fullName>
    </submittedName>
</protein>
<accession>A0A8H3MCE3</accession>